<reference evidence="1 2" key="1">
    <citation type="submission" date="2019-05" db="EMBL/GenBank/DDBJ databases">
        <title>Another draft genome of Portunus trituberculatus and its Hox gene families provides insights of decapod evolution.</title>
        <authorList>
            <person name="Jeong J.-H."/>
            <person name="Song I."/>
            <person name="Kim S."/>
            <person name="Choi T."/>
            <person name="Kim D."/>
            <person name="Ryu S."/>
            <person name="Kim W."/>
        </authorList>
    </citation>
    <scope>NUCLEOTIDE SEQUENCE [LARGE SCALE GENOMIC DNA]</scope>
    <source>
        <tissue evidence="1">Muscle</tissue>
    </source>
</reference>
<gene>
    <name evidence="1" type="ORF">E2C01_073553</name>
</gene>
<dbReference type="AlphaFoldDB" id="A0A5B7I0Y9"/>
<sequence>MSAGRGAKVGGLDDTPKTLANIVLYTLWRNWQGTSSSCPTPRLTVFPGRPSVCLEKLNYCRKGPARPLTSPNFLLWGMSALLTVSGGGVGAVRDAVTPSICPPF</sequence>
<evidence type="ECO:0000313" key="1">
    <source>
        <dbReference type="EMBL" id="MPC79041.1"/>
    </source>
</evidence>
<keyword evidence="2" id="KW-1185">Reference proteome</keyword>
<organism evidence="1 2">
    <name type="scientific">Portunus trituberculatus</name>
    <name type="common">Swimming crab</name>
    <name type="synonym">Neptunus trituberculatus</name>
    <dbReference type="NCBI Taxonomy" id="210409"/>
    <lineage>
        <taxon>Eukaryota</taxon>
        <taxon>Metazoa</taxon>
        <taxon>Ecdysozoa</taxon>
        <taxon>Arthropoda</taxon>
        <taxon>Crustacea</taxon>
        <taxon>Multicrustacea</taxon>
        <taxon>Malacostraca</taxon>
        <taxon>Eumalacostraca</taxon>
        <taxon>Eucarida</taxon>
        <taxon>Decapoda</taxon>
        <taxon>Pleocyemata</taxon>
        <taxon>Brachyura</taxon>
        <taxon>Eubrachyura</taxon>
        <taxon>Portunoidea</taxon>
        <taxon>Portunidae</taxon>
        <taxon>Portuninae</taxon>
        <taxon>Portunus</taxon>
    </lineage>
</organism>
<evidence type="ECO:0000313" key="2">
    <source>
        <dbReference type="Proteomes" id="UP000324222"/>
    </source>
</evidence>
<protein>
    <submittedName>
        <fullName evidence="1">Uncharacterized protein</fullName>
    </submittedName>
</protein>
<dbReference type="Proteomes" id="UP000324222">
    <property type="component" value="Unassembled WGS sequence"/>
</dbReference>
<name>A0A5B7I0Y9_PORTR</name>
<proteinExistence type="predicted"/>
<accession>A0A5B7I0Y9</accession>
<dbReference type="EMBL" id="VSRR010050071">
    <property type="protein sequence ID" value="MPC79041.1"/>
    <property type="molecule type" value="Genomic_DNA"/>
</dbReference>
<comment type="caution">
    <text evidence="1">The sequence shown here is derived from an EMBL/GenBank/DDBJ whole genome shotgun (WGS) entry which is preliminary data.</text>
</comment>